<reference evidence="5" key="1">
    <citation type="submission" date="2016-10" db="EMBL/GenBank/DDBJ databases">
        <authorList>
            <person name="Varghese N."/>
            <person name="Submissions S."/>
        </authorList>
    </citation>
    <scope>NUCLEOTIDE SEQUENCE [LARGE SCALE GENOMIC DNA]</scope>
    <source>
        <strain evidence="5">DSM 22082</strain>
    </source>
</reference>
<gene>
    <name evidence="5" type="ORF">SAMN04489751_2098</name>
</gene>
<dbReference type="GO" id="GO:0046872">
    <property type="term" value="F:metal ion binding"/>
    <property type="evidence" value="ECO:0007669"/>
    <property type="project" value="UniProtKB-KW"/>
</dbReference>
<dbReference type="CDD" id="cd07938">
    <property type="entry name" value="DRE_TIM_HMGL"/>
    <property type="match status" value="1"/>
</dbReference>
<dbReference type="Pfam" id="PF00682">
    <property type="entry name" value="HMGL-like"/>
    <property type="match status" value="1"/>
</dbReference>
<keyword evidence="6" id="KW-1185">Reference proteome</keyword>
<keyword evidence="2" id="KW-0479">Metal-binding</keyword>
<dbReference type="InterPro" id="IPR000891">
    <property type="entry name" value="PYR_CT"/>
</dbReference>
<dbReference type="GO" id="GO:0046951">
    <property type="term" value="P:ketone body biosynthetic process"/>
    <property type="evidence" value="ECO:0007669"/>
    <property type="project" value="TreeGrafter"/>
</dbReference>
<dbReference type="SUPFAM" id="SSF51569">
    <property type="entry name" value="Aldolase"/>
    <property type="match status" value="1"/>
</dbReference>
<dbReference type="PROSITE" id="PS50991">
    <property type="entry name" value="PYR_CT"/>
    <property type="match status" value="1"/>
</dbReference>
<dbReference type="PANTHER" id="PTHR42738:SF7">
    <property type="entry name" value="HYDROXYMETHYLGLUTARYL-COA LYASE"/>
    <property type="match status" value="1"/>
</dbReference>
<evidence type="ECO:0000313" key="5">
    <source>
        <dbReference type="EMBL" id="SDS47292.1"/>
    </source>
</evidence>
<dbReference type="Gene3D" id="3.20.20.70">
    <property type="entry name" value="Aldolase class I"/>
    <property type="match status" value="1"/>
</dbReference>
<evidence type="ECO:0000256" key="1">
    <source>
        <dbReference type="ARBA" id="ARBA00009405"/>
    </source>
</evidence>
<dbReference type="RefSeq" id="WP_331712245.1">
    <property type="nucleotide sequence ID" value="NZ_LT629739.1"/>
</dbReference>
<accession>A0A1H1SH63</accession>
<dbReference type="GO" id="GO:0004419">
    <property type="term" value="F:hydroxymethylglutaryl-CoA lyase activity"/>
    <property type="evidence" value="ECO:0007669"/>
    <property type="project" value="TreeGrafter"/>
</dbReference>
<name>A0A1H1SH63_BRESA</name>
<dbReference type="InterPro" id="IPR013785">
    <property type="entry name" value="Aldolase_TIM"/>
</dbReference>
<evidence type="ECO:0000259" key="4">
    <source>
        <dbReference type="PROSITE" id="PS50991"/>
    </source>
</evidence>
<dbReference type="STRING" id="629680.SAMN04489751_2098"/>
<dbReference type="InterPro" id="IPR043594">
    <property type="entry name" value="HMGL"/>
</dbReference>
<dbReference type="GO" id="GO:0006552">
    <property type="term" value="P:L-leucine catabolic process"/>
    <property type="evidence" value="ECO:0007669"/>
    <property type="project" value="TreeGrafter"/>
</dbReference>
<proteinExistence type="inferred from homology"/>
<dbReference type="EMBL" id="LT629739">
    <property type="protein sequence ID" value="SDS47292.1"/>
    <property type="molecule type" value="Genomic_DNA"/>
</dbReference>
<protein>
    <submittedName>
        <fullName evidence="5">Hydroxymethylglutaryl-CoA lyase</fullName>
    </submittedName>
</protein>
<dbReference type="AlphaFoldDB" id="A0A1H1SH63"/>
<comment type="similarity">
    <text evidence="1">Belongs to the HMG-CoA lyase family.</text>
</comment>
<keyword evidence="3 5" id="KW-0456">Lyase</keyword>
<sequence>MMDSLPQIFAQANLPTQVKVYEVSARDGLQAESLTLPAEVRTQLISRLGGAGLRSIEAGSFVSPKAVPQMADTRAVLDELDLGTGISYPVLTPNRRGLDDAMAAGAKDIAVFVSVTESFSRANLGDGLEVTTARNLDVATAATKAGMRARGYLSMVFGDPWEGPVDPQRVVTAAQQLLAAGCSSISLGDTIGTATPGHVSVVLQALIDSGIPVEAIALHTHNTYGQALANVYAALQLGVSEFDASAGGVGGCPFAGSATGNLATEDLLWMLDGLGISTGVDVRAVAETSQWLSQQLGKPLASATSAAIVNQ</sequence>
<organism evidence="5 6">
    <name type="scientific">Brevibacterium sandarakinum</name>
    <dbReference type="NCBI Taxonomy" id="629680"/>
    <lineage>
        <taxon>Bacteria</taxon>
        <taxon>Bacillati</taxon>
        <taxon>Actinomycetota</taxon>
        <taxon>Actinomycetes</taxon>
        <taxon>Micrococcales</taxon>
        <taxon>Brevibacteriaceae</taxon>
        <taxon>Brevibacterium</taxon>
    </lineage>
</organism>
<feature type="domain" description="Pyruvate carboxyltransferase" evidence="4">
    <location>
        <begin position="18"/>
        <end position="286"/>
    </location>
</feature>
<dbReference type="NCBIfam" id="NF004283">
    <property type="entry name" value="PRK05692.1"/>
    <property type="match status" value="1"/>
</dbReference>
<dbReference type="FunFam" id="3.20.20.70:FF:000071">
    <property type="entry name" value="Hydroxymethylglutaryl-CoA lyase"/>
    <property type="match status" value="1"/>
</dbReference>
<evidence type="ECO:0000256" key="3">
    <source>
        <dbReference type="ARBA" id="ARBA00023239"/>
    </source>
</evidence>
<dbReference type="PANTHER" id="PTHR42738">
    <property type="entry name" value="HYDROXYMETHYLGLUTARYL-COA LYASE"/>
    <property type="match status" value="1"/>
</dbReference>
<evidence type="ECO:0000313" key="6">
    <source>
        <dbReference type="Proteomes" id="UP000199700"/>
    </source>
</evidence>
<dbReference type="Proteomes" id="UP000199700">
    <property type="component" value="Chromosome"/>
</dbReference>
<evidence type="ECO:0000256" key="2">
    <source>
        <dbReference type="ARBA" id="ARBA00022723"/>
    </source>
</evidence>